<reference evidence="1" key="1">
    <citation type="submission" date="2023-05" db="EMBL/GenBank/DDBJ databases">
        <authorList>
            <person name="Stuckert A."/>
        </authorList>
    </citation>
    <scope>NUCLEOTIDE SEQUENCE</scope>
</reference>
<accession>A0ABN9AH28</accession>
<evidence type="ECO:0000313" key="2">
    <source>
        <dbReference type="Proteomes" id="UP001162483"/>
    </source>
</evidence>
<name>A0ABN9AH28_9NEOB</name>
<evidence type="ECO:0000313" key="1">
    <source>
        <dbReference type="EMBL" id="CAI9535337.1"/>
    </source>
</evidence>
<proteinExistence type="predicted"/>
<gene>
    <name evidence="1" type="ORF">SPARVUS_LOCUS845965</name>
</gene>
<protein>
    <submittedName>
        <fullName evidence="1">Uncharacterized protein</fullName>
    </submittedName>
</protein>
<sequence length="197" mass="21701">MIRLSRSVLRLPAASVRAYAQTVETVVDKDGLSATEAASQTVRVSQKREVESRSFAVGMFNGLIHTQSRSSPSPSVLSEDQSQFLGELVGPVSRFFQVSAMCMETRRREMISPSRVAYHSNGVGLQIALCDPRDPTIRLRMGLHFCPKCHENHLCLVNGWRGSCPLPMSPHLSIPEMTGEWMEGVLPSANIPSPLHS</sequence>
<keyword evidence="2" id="KW-1185">Reference proteome</keyword>
<comment type="caution">
    <text evidence="1">The sequence shown here is derived from an EMBL/GenBank/DDBJ whole genome shotgun (WGS) entry which is preliminary data.</text>
</comment>
<organism evidence="1 2">
    <name type="scientific">Staurois parvus</name>
    <dbReference type="NCBI Taxonomy" id="386267"/>
    <lineage>
        <taxon>Eukaryota</taxon>
        <taxon>Metazoa</taxon>
        <taxon>Chordata</taxon>
        <taxon>Craniata</taxon>
        <taxon>Vertebrata</taxon>
        <taxon>Euteleostomi</taxon>
        <taxon>Amphibia</taxon>
        <taxon>Batrachia</taxon>
        <taxon>Anura</taxon>
        <taxon>Neobatrachia</taxon>
        <taxon>Ranoidea</taxon>
        <taxon>Ranidae</taxon>
        <taxon>Staurois</taxon>
    </lineage>
</organism>
<dbReference type="EMBL" id="CATNWA010000258">
    <property type="protein sequence ID" value="CAI9535337.1"/>
    <property type="molecule type" value="Genomic_DNA"/>
</dbReference>
<dbReference type="Proteomes" id="UP001162483">
    <property type="component" value="Unassembled WGS sequence"/>
</dbReference>